<proteinExistence type="predicted"/>
<reference evidence="3 4" key="1">
    <citation type="submission" date="2020-10" db="EMBL/GenBank/DDBJ databases">
        <title>Phylogeny of dyella-like bacteria.</title>
        <authorList>
            <person name="Fu J."/>
        </authorList>
    </citation>
    <scope>NUCLEOTIDE SEQUENCE [LARGE SCALE GENOMIC DNA]</scope>
    <source>
        <strain evidence="3 4">Gsoil3046</strain>
    </source>
</reference>
<evidence type="ECO:0000256" key="2">
    <source>
        <dbReference type="SAM" id="Phobius"/>
    </source>
</evidence>
<dbReference type="RefSeq" id="WP_404634999.1">
    <property type="nucleotide sequence ID" value="NZ_JADIKM010000005.1"/>
</dbReference>
<feature type="transmembrane region" description="Helical" evidence="2">
    <location>
        <begin position="96"/>
        <end position="113"/>
    </location>
</feature>
<keyword evidence="4" id="KW-1185">Reference proteome</keyword>
<sequence>MNPNNETSPPTSPSPERGWRPWRSLRARPRLSLSAAIFVFVGAVLIGGAGMPMAPALLLGFDVGAAVFLGGMWRLFDHATTASMREQARRQDAGRWGILWSAIGVTGVVMMALGTELHAAESGGALTLAVAGISIVLAWLFINVMFALHYAHGFYGDYGSQHQGLDFPGKQEPDYWDFAYFSIVIGMTFQVSDVQITSRTLRRMVLLHSVIAFFFNVFIIAVTVNIVAGQA</sequence>
<accession>A0ABW8JZA1</accession>
<comment type="caution">
    <text evidence="3">The sequence shown here is derived from an EMBL/GenBank/DDBJ whole genome shotgun (WGS) entry which is preliminary data.</text>
</comment>
<gene>
    <name evidence="3" type="ORF">ISP17_16265</name>
</gene>
<dbReference type="Pfam" id="PF07077">
    <property type="entry name" value="DUF1345"/>
    <property type="match status" value="1"/>
</dbReference>
<feature type="transmembrane region" description="Helical" evidence="2">
    <location>
        <begin position="125"/>
        <end position="148"/>
    </location>
</feature>
<name>A0ABW8JZA1_9GAMM</name>
<evidence type="ECO:0000256" key="1">
    <source>
        <dbReference type="SAM" id="MobiDB-lite"/>
    </source>
</evidence>
<keyword evidence="2" id="KW-1133">Transmembrane helix</keyword>
<dbReference type="Proteomes" id="UP001620460">
    <property type="component" value="Unassembled WGS sequence"/>
</dbReference>
<feature type="transmembrane region" description="Helical" evidence="2">
    <location>
        <begin position="31"/>
        <end position="50"/>
    </location>
</feature>
<organism evidence="3 4">
    <name type="scientific">Dyella ginsengisoli</name>
    <dbReference type="NCBI Taxonomy" id="363848"/>
    <lineage>
        <taxon>Bacteria</taxon>
        <taxon>Pseudomonadati</taxon>
        <taxon>Pseudomonadota</taxon>
        <taxon>Gammaproteobacteria</taxon>
        <taxon>Lysobacterales</taxon>
        <taxon>Rhodanobacteraceae</taxon>
        <taxon>Dyella</taxon>
    </lineage>
</organism>
<dbReference type="InterPro" id="IPR009781">
    <property type="entry name" value="DUF1345"/>
</dbReference>
<evidence type="ECO:0000313" key="4">
    <source>
        <dbReference type="Proteomes" id="UP001620460"/>
    </source>
</evidence>
<evidence type="ECO:0000313" key="3">
    <source>
        <dbReference type="EMBL" id="MFK2905516.1"/>
    </source>
</evidence>
<dbReference type="EMBL" id="JADIKM010000005">
    <property type="protein sequence ID" value="MFK2905516.1"/>
    <property type="molecule type" value="Genomic_DNA"/>
</dbReference>
<keyword evidence="2" id="KW-0812">Transmembrane</keyword>
<feature type="transmembrane region" description="Helical" evidence="2">
    <location>
        <begin position="56"/>
        <end position="76"/>
    </location>
</feature>
<protein>
    <submittedName>
        <fullName evidence="3">DUF1345 domain-containing protein</fullName>
    </submittedName>
</protein>
<feature type="transmembrane region" description="Helical" evidence="2">
    <location>
        <begin position="205"/>
        <end position="228"/>
    </location>
</feature>
<keyword evidence="2" id="KW-0472">Membrane</keyword>
<feature type="region of interest" description="Disordered" evidence="1">
    <location>
        <begin position="1"/>
        <end position="21"/>
    </location>
</feature>